<evidence type="ECO:0008006" key="5">
    <source>
        <dbReference type="Google" id="ProtNLM"/>
    </source>
</evidence>
<feature type="signal peptide" evidence="2">
    <location>
        <begin position="1"/>
        <end position="28"/>
    </location>
</feature>
<evidence type="ECO:0000256" key="2">
    <source>
        <dbReference type="SAM" id="SignalP"/>
    </source>
</evidence>
<gene>
    <name evidence="3" type="ORF">SAMN05216246_11347</name>
</gene>
<name>A0ABY1IH94_9ACTO</name>
<reference evidence="3 4" key="1">
    <citation type="submission" date="2016-11" db="EMBL/GenBank/DDBJ databases">
        <authorList>
            <person name="Varghese N."/>
            <person name="Submissions S."/>
        </authorList>
    </citation>
    <scope>NUCLEOTIDE SEQUENCE [LARGE SCALE GENOMIC DNA]</scope>
    <source>
        <strain evidence="3 4">PA</strain>
    </source>
</reference>
<proteinExistence type="predicted"/>
<evidence type="ECO:0000256" key="1">
    <source>
        <dbReference type="SAM" id="MobiDB-lite"/>
    </source>
</evidence>
<dbReference type="RefSeq" id="WP_073454027.1">
    <property type="nucleotide sequence ID" value="NZ_FQYL01000013.1"/>
</dbReference>
<feature type="chain" id="PRO_5046642228" description="SurA N-terminal domain-containing protein" evidence="2">
    <location>
        <begin position="29"/>
        <end position="195"/>
    </location>
</feature>
<sequence length="195" mass="20446">MTTPRIASRAPRLLAASAALLLGASALGACSAQPGIAATVSYTGLDGATHSTTITEKGLQEVAEELKPLNWPVSETLMRLVSADLIEEACAAQGLTVSDEQVDLLLDDQVGEGEHSAQARRAMRAGYLYGVISNPGEGGIDAPRAVQAQADIQRINGAADIEVSPRYSRARPWILEPSRVEPVSPEHGAQQPGAR</sequence>
<dbReference type="PROSITE" id="PS51257">
    <property type="entry name" value="PROKAR_LIPOPROTEIN"/>
    <property type="match status" value="1"/>
</dbReference>
<dbReference type="Proteomes" id="UP000184390">
    <property type="component" value="Unassembled WGS sequence"/>
</dbReference>
<accession>A0ABY1IH94</accession>
<protein>
    <recommendedName>
        <fullName evidence="5">SurA N-terminal domain-containing protein</fullName>
    </recommendedName>
</protein>
<keyword evidence="2" id="KW-0732">Signal</keyword>
<evidence type="ECO:0000313" key="4">
    <source>
        <dbReference type="Proteomes" id="UP000184390"/>
    </source>
</evidence>
<evidence type="ECO:0000313" key="3">
    <source>
        <dbReference type="EMBL" id="SHJ17064.1"/>
    </source>
</evidence>
<feature type="region of interest" description="Disordered" evidence="1">
    <location>
        <begin position="174"/>
        <end position="195"/>
    </location>
</feature>
<keyword evidence="4" id="KW-1185">Reference proteome</keyword>
<dbReference type="EMBL" id="FQYL01000013">
    <property type="protein sequence ID" value="SHJ17064.1"/>
    <property type="molecule type" value="Genomic_DNA"/>
</dbReference>
<comment type="caution">
    <text evidence="3">The sequence shown here is derived from an EMBL/GenBank/DDBJ whole genome shotgun (WGS) entry which is preliminary data.</text>
</comment>
<organism evidence="3 4">
    <name type="scientific">Actinomyces denticolens</name>
    <dbReference type="NCBI Taxonomy" id="52767"/>
    <lineage>
        <taxon>Bacteria</taxon>
        <taxon>Bacillati</taxon>
        <taxon>Actinomycetota</taxon>
        <taxon>Actinomycetes</taxon>
        <taxon>Actinomycetales</taxon>
        <taxon>Actinomycetaceae</taxon>
        <taxon>Actinomyces</taxon>
    </lineage>
</organism>